<comment type="caution">
    <text evidence="1">The sequence shown here is derived from an EMBL/GenBank/DDBJ whole genome shotgun (WGS) entry which is preliminary data.</text>
</comment>
<dbReference type="EMBL" id="BAAAZG010000057">
    <property type="protein sequence ID" value="GAA4097715.1"/>
    <property type="molecule type" value="Genomic_DNA"/>
</dbReference>
<evidence type="ECO:0000313" key="2">
    <source>
        <dbReference type="Proteomes" id="UP001500683"/>
    </source>
</evidence>
<keyword evidence="2" id="KW-1185">Reference proteome</keyword>
<name>A0ABP7WVR4_9ACTN</name>
<sequence length="177" mass="18907">MLLGVGTAGSTRFAPAGLLVEYGRTHVGFDGGPGSEPPETVQAWLVRRRDDAVYPELCRIAGDSGMPHPAVASFRHGALHVEPLPLPGDAPVGYRIAAGHHTAVWAPECRGLPLWAEDADLVFAGTPGMRQTVEAARRLAVRRLVFARLDEEACAAMDAGRGPPFGEWGVEGGRYRM</sequence>
<proteinExistence type="predicted"/>
<dbReference type="Proteomes" id="UP001500683">
    <property type="component" value="Unassembled WGS sequence"/>
</dbReference>
<evidence type="ECO:0000313" key="1">
    <source>
        <dbReference type="EMBL" id="GAA4097715.1"/>
    </source>
</evidence>
<reference evidence="2" key="1">
    <citation type="journal article" date="2019" name="Int. J. Syst. Evol. Microbiol.">
        <title>The Global Catalogue of Microorganisms (GCM) 10K type strain sequencing project: providing services to taxonomists for standard genome sequencing and annotation.</title>
        <authorList>
            <consortium name="The Broad Institute Genomics Platform"/>
            <consortium name="The Broad Institute Genome Sequencing Center for Infectious Disease"/>
            <person name="Wu L."/>
            <person name="Ma J."/>
        </authorList>
    </citation>
    <scope>NUCLEOTIDE SEQUENCE [LARGE SCALE GENOMIC DNA]</scope>
    <source>
        <strain evidence="2">JCM 16702</strain>
    </source>
</reference>
<organism evidence="1 2">
    <name type="scientific">Actinomadura miaoliensis</name>
    <dbReference type="NCBI Taxonomy" id="430685"/>
    <lineage>
        <taxon>Bacteria</taxon>
        <taxon>Bacillati</taxon>
        <taxon>Actinomycetota</taxon>
        <taxon>Actinomycetes</taxon>
        <taxon>Streptosporangiales</taxon>
        <taxon>Thermomonosporaceae</taxon>
        <taxon>Actinomadura</taxon>
    </lineage>
</organism>
<accession>A0ABP7WVR4</accession>
<protein>
    <submittedName>
        <fullName evidence="1">Uncharacterized protein</fullName>
    </submittedName>
</protein>
<gene>
    <name evidence="1" type="ORF">GCM10022214_72330</name>
</gene>